<dbReference type="PANTHER" id="PTHR30348:SF14">
    <property type="entry name" value="BLR8050 PROTEIN"/>
    <property type="match status" value="1"/>
</dbReference>
<dbReference type="Pfam" id="PF01904">
    <property type="entry name" value="DUF72"/>
    <property type="match status" value="1"/>
</dbReference>
<dbReference type="OrthoDB" id="9780310at2"/>
<protein>
    <submittedName>
        <fullName evidence="1">DUF72 domain-containing protein</fullName>
    </submittedName>
</protein>
<dbReference type="PANTHER" id="PTHR30348">
    <property type="entry name" value="UNCHARACTERIZED PROTEIN YECE"/>
    <property type="match status" value="1"/>
</dbReference>
<dbReference type="SUPFAM" id="SSF117396">
    <property type="entry name" value="TM1631-like"/>
    <property type="match status" value="1"/>
</dbReference>
<gene>
    <name evidence="1" type="ORF">C7C56_003985</name>
</gene>
<organism evidence="1 2">
    <name type="scientific">Massilia glaciei</name>
    <dbReference type="NCBI Taxonomy" id="1524097"/>
    <lineage>
        <taxon>Bacteria</taxon>
        <taxon>Pseudomonadati</taxon>
        <taxon>Pseudomonadota</taxon>
        <taxon>Betaproteobacteria</taxon>
        <taxon>Burkholderiales</taxon>
        <taxon>Oxalobacteraceae</taxon>
        <taxon>Telluria group</taxon>
        <taxon>Massilia</taxon>
    </lineage>
</organism>
<reference evidence="1 2" key="1">
    <citation type="submission" date="2018-04" db="EMBL/GenBank/DDBJ databases">
        <title>Massilia violaceinigra sp. nov., a novel purple-pigmented bacterium isolated from Tianshan glacier, Xinjiang, China.</title>
        <authorList>
            <person name="Wang H."/>
        </authorList>
    </citation>
    <scope>NUCLEOTIDE SEQUENCE [LARGE SCALE GENOMIC DNA]</scope>
    <source>
        <strain evidence="1 2">B448-2</strain>
    </source>
</reference>
<dbReference type="AlphaFoldDB" id="A0A2U2I606"/>
<evidence type="ECO:0000313" key="1">
    <source>
        <dbReference type="EMBL" id="PWF55069.1"/>
    </source>
</evidence>
<dbReference type="InterPro" id="IPR002763">
    <property type="entry name" value="DUF72"/>
</dbReference>
<comment type="caution">
    <text evidence="1">The sequence shown here is derived from an EMBL/GenBank/DDBJ whole genome shotgun (WGS) entry which is preliminary data.</text>
</comment>
<dbReference type="InterPro" id="IPR036520">
    <property type="entry name" value="UPF0759_sf"/>
</dbReference>
<evidence type="ECO:0000313" key="2">
    <source>
        <dbReference type="Proteomes" id="UP000241421"/>
    </source>
</evidence>
<sequence>MLQLGCAGASIPSEATAAFPAEGSHLERYASIFNTLEINFSFHRAHKIQTYARWADSVPSKFRFSVKLPKTISHQLRLAQCEEPLRKFATETAGLEQKLGCVLVQLPPSLQFDSTVADSFFNLLARAFPCELACEARHPSWFGEDATDLLRSHAIVRVIADPPKGQAGAHVPTTDTIYARLHGNPRVYYSSYPDDYLAAMARDIAVHNVAGRTVWCIFDNTASGAAVSNALTLLNCRHKSVAAI</sequence>
<dbReference type="EMBL" id="PXWF02000050">
    <property type="protein sequence ID" value="PWF55069.1"/>
    <property type="molecule type" value="Genomic_DNA"/>
</dbReference>
<accession>A0A2U2I606</accession>
<dbReference type="Proteomes" id="UP000241421">
    <property type="component" value="Unassembled WGS sequence"/>
</dbReference>
<proteinExistence type="predicted"/>
<dbReference type="Gene3D" id="3.20.20.410">
    <property type="entry name" value="Protein of unknown function UPF0759"/>
    <property type="match status" value="1"/>
</dbReference>
<name>A0A2U2I606_9BURK</name>
<keyword evidence="2" id="KW-1185">Reference proteome</keyword>